<dbReference type="EMBL" id="SWLB01000019">
    <property type="protein sequence ID" value="KAF3325556.1"/>
    <property type="molecule type" value="Genomic_DNA"/>
</dbReference>
<gene>
    <name evidence="3" type="ORF">FCM35_KLT08636</name>
</gene>
<evidence type="ECO:0000313" key="4">
    <source>
        <dbReference type="Proteomes" id="UP000623129"/>
    </source>
</evidence>
<feature type="compositionally biased region" description="Basic and acidic residues" evidence="1">
    <location>
        <begin position="42"/>
        <end position="52"/>
    </location>
</feature>
<comment type="caution">
    <text evidence="3">The sequence shown here is derived from an EMBL/GenBank/DDBJ whole genome shotgun (WGS) entry which is preliminary data.</text>
</comment>
<sequence>MGKEQREGNALKTALVVGGGLVLVWATMETAFGSFLSRLRSSIDRSDPHTGPDPDDDVDASGPTTSAPPKDEDEPGPEK</sequence>
<reference evidence="3" key="1">
    <citation type="submission" date="2020-01" db="EMBL/GenBank/DDBJ databases">
        <title>Genome sequence of Kobresia littledalei, the first chromosome-level genome in the family Cyperaceae.</title>
        <authorList>
            <person name="Qu G."/>
        </authorList>
    </citation>
    <scope>NUCLEOTIDE SEQUENCE</scope>
    <source>
        <strain evidence="3">C.B.Clarke</strain>
        <tissue evidence="3">Leaf</tissue>
    </source>
</reference>
<keyword evidence="2" id="KW-1133">Transmembrane helix</keyword>
<dbReference type="PANTHER" id="PTHR33982:SF5">
    <property type="entry name" value="OUTER ENVELOPE MEMBRANE PROTEIN 7"/>
    <property type="match status" value="1"/>
</dbReference>
<dbReference type="GO" id="GO:0009707">
    <property type="term" value="C:chloroplast outer membrane"/>
    <property type="evidence" value="ECO:0007669"/>
    <property type="project" value="TreeGrafter"/>
</dbReference>
<keyword evidence="2" id="KW-0812">Transmembrane</keyword>
<keyword evidence="4" id="KW-1185">Reference proteome</keyword>
<evidence type="ECO:0000313" key="3">
    <source>
        <dbReference type="EMBL" id="KAF3325556.1"/>
    </source>
</evidence>
<evidence type="ECO:0000256" key="1">
    <source>
        <dbReference type="SAM" id="MobiDB-lite"/>
    </source>
</evidence>
<accession>A0A833V567</accession>
<protein>
    <recommendedName>
        <fullName evidence="5">Outer envelope membrane protein 7</fullName>
    </recommendedName>
</protein>
<organism evidence="3 4">
    <name type="scientific">Carex littledalei</name>
    <dbReference type="NCBI Taxonomy" id="544730"/>
    <lineage>
        <taxon>Eukaryota</taxon>
        <taxon>Viridiplantae</taxon>
        <taxon>Streptophyta</taxon>
        <taxon>Embryophyta</taxon>
        <taxon>Tracheophyta</taxon>
        <taxon>Spermatophyta</taxon>
        <taxon>Magnoliopsida</taxon>
        <taxon>Liliopsida</taxon>
        <taxon>Poales</taxon>
        <taxon>Cyperaceae</taxon>
        <taxon>Cyperoideae</taxon>
        <taxon>Cariceae</taxon>
        <taxon>Carex</taxon>
        <taxon>Carex subgen. Euthyceras</taxon>
    </lineage>
</organism>
<feature type="transmembrane region" description="Helical" evidence="2">
    <location>
        <begin position="14"/>
        <end position="36"/>
    </location>
</feature>
<evidence type="ECO:0000256" key="2">
    <source>
        <dbReference type="SAM" id="Phobius"/>
    </source>
</evidence>
<name>A0A833V567_9POAL</name>
<dbReference type="AlphaFoldDB" id="A0A833V567"/>
<evidence type="ECO:0008006" key="5">
    <source>
        <dbReference type="Google" id="ProtNLM"/>
    </source>
</evidence>
<proteinExistence type="predicted"/>
<dbReference type="PANTHER" id="PTHR33982">
    <property type="entry name" value="OUTER ENVELOPE MEMBRANE PROTEIN 7-RELATED"/>
    <property type="match status" value="1"/>
</dbReference>
<keyword evidence="2" id="KW-0472">Membrane</keyword>
<dbReference type="Proteomes" id="UP000623129">
    <property type="component" value="Unassembled WGS sequence"/>
</dbReference>
<feature type="region of interest" description="Disordered" evidence="1">
    <location>
        <begin position="42"/>
        <end position="79"/>
    </location>
</feature>
<dbReference type="InterPro" id="IPR038944">
    <property type="entry name" value="OEP7-like"/>
</dbReference>